<dbReference type="EMBL" id="JABBWK010000057">
    <property type="protein sequence ID" value="KAG1896265.1"/>
    <property type="molecule type" value="Genomic_DNA"/>
</dbReference>
<feature type="non-terminal residue" evidence="1">
    <location>
        <position position="100"/>
    </location>
</feature>
<sequence length="100" mass="11263">LAKRGYVLQHYPENVLMPGERRATLAKSKGIHDLTLRERQIFADALKNNLLTVKTITGKDARAKLVASRRPVIVGEAPAPDSNNRRGWCWFANGRLDRRG</sequence>
<protein>
    <submittedName>
        <fullName evidence="1">Uncharacterized protein</fullName>
    </submittedName>
</protein>
<organism evidence="1 2">
    <name type="scientific">Suillus fuscotomentosus</name>
    <dbReference type="NCBI Taxonomy" id="1912939"/>
    <lineage>
        <taxon>Eukaryota</taxon>
        <taxon>Fungi</taxon>
        <taxon>Dikarya</taxon>
        <taxon>Basidiomycota</taxon>
        <taxon>Agaricomycotina</taxon>
        <taxon>Agaricomycetes</taxon>
        <taxon>Agaricomycetidae</taxon>
        <taxon>Boletales</taxon>
        <taxon>Suillineae</taxon>
        <taxon>Suillaceae</taxon>
        <taxon>Suillus</taxon>
    </lineage>
</organism>
<reference evidence="1" key="1">
    <citation type="journal article" date="2020" name="New Phytol.">
        <title>Comparative genomics reveals dynamic genome evolution in host specialist ectomycorrhizal fungi.</title>
        <authorList>
            <person name="Lofgren L.A."/>
            <person name="Nguyen N.H."/>
            <person name="Vilgalys R."/>
            <person name="Ruytinx J."/>
            <person name="Liao H.L."/>
            <person name="Branco S."/>
            <person name="Kuo A."/>
            <person name="LaButti K."/>
            <person name="Lipzen A."/>
            <person name="Andreopoulos W."/>
            <person name="Pangilinan J."/>
            <person name="Riley R."/>
            <person name="Hundley H."/>
            <person name="Na H."/>
            <person name="Barry K."/>
            <person name="Grigoriev I.V."/>
            <person name="Stajich J.E."/>
            <person name="Kennedy P.G."/>
        </authorList>
    </citation>
    <scope>NUCLEOTIDE SEQUENCE</scope>
    <source>
        <strain evidence="1">FC203</strain>
    </source>
</reference>
<feature type="non-terminal residue" evidence="1">
    <location>
        <position position="1"/>
    </location>
</feature>
<accession>A0AAD4HG11</accession>
<evidence type="ECO:0000313" key="1">
    <source>
        <dbReference type="EMBL" id="KAG1896265.1"/>
    </source>
</evidence>
<keyword evidence="2" id="KW-1185">Reference proteome</keyword>
<gene>
    <name evidence="1" type="ORF">F5891DRAFT_934019</name>
</gene>
<proteinExistence type="predicted"/>
<comment type="caution">
    <text evidence="1">The sequence shown here is derived from an EMBL/GenBank/DDBJ whole genome shotgun (WGS) entry which is preliminary data.</text>
</comment>
<dbReference type="AlphaFoldDB" id="A0AAD4HG11"/>
<dbReference type="GeneID" id="64668306"/>
<dbReference type="RefSeq" id="XP_041221841.1">
    <property type="nucleotide sequence ID" value="XM_041374008.1"/>
</dbReference>
<name>A0AAD4HG11_9AGAM</name>
<evidence type="ECO:0000313" key="2">
    <source>
        <dbReference type="Proteomes" id="UP001195769"/>
    </source>
</evidence>
<dbReference type="Proteomes" id="UP001195769">
    <property type="component" value="Unassembled WGS sequence"/>
</dbReference>